<feature type="compositionally biased region" description="Basic and acidic residues" evidence="1">
    <location>
        <begin position="31"/>
        <end position="61"/>
    </location>
</feature>
<accession>A0A7J6XF06</accession>
<gene>
    <name evidence="2" type="ORF">FRX31_002310</name>
</gene>
<protein>
    <submittedName>
        <fullName evidence="2">Uncharacterized protein</fullName>
    </submittedName>
</protein>
<sequence length="61" mass="6981">MEPEPSAPARKVRFAPKVQPRKPPKLNQPKTEVKEEVDPSEIKELLQRAREGPGRPKVEKK</sequence>
<dbReference type="AlphaFoldDB" id="A0A7J6XF06"/>
<reference evidence="2 3" key="1">
    <citation type="submission" date="2020-06" db="EMBL/GenBank/DDBJ databases">
        <title>Transcriptomic and genomic resources for Thalictrum thalictroides and T. hernandezii: Facilitating candidate gene discovery in an emerging model plant lineage.</title>
        <authorList>
            <person name="Arias T."/>
            <person name="Riano-Pachon D.M."/>
            <person name="Di Stilio V.S."/>
        </authorList>
    </citation>
    <scope>NUCLEOTIDE SEQUENCE [LARGE SCALE GENOMIC DNA]</scope>
    <source>
        <strain evidence="3">cv. WT478/WT964</strain>
        <tissue evidence="2">Leaves</tissue>
    </source>
</reference>
<feature type="compositionally biased region" description="Basic residues" evidence="1">
    <location>
        <begin position="10"/>
        <end position="24"/>
    </location>
</feature>
<evidence type="ECO:0000313" key="2">
    <source>
        <dbReference type="EMBL" id="KAF5208103.1"/>
    </source>
</evidence>
<feature type="region of interest" description="Disordered" evidence="1">
    <location>
        <begin position="1"/>
        <end position="61"/>
    </location>
</feature>
<dbReference type="Proteomes" id="UP000554482">
    <property type="component" value="Unassembled WGS sequence"/>
</dbReference>
<dbReference type="EMBL" id="JABWDY010000448">
    <property type="protein sequence ID" value="KAF5208103.1"/>
    <property type="molecule type" value="Genomic_DNA"/>
</dbReference>
<feature type="non-terminal residue" evidence="2">
    <location>
        <position position="1"/>
    </location>
</feature>
<comment type="caution">
    <text evidence="2">The sequence shown here is derived from an EMBL/GenBank/DDBJ whole genome shotgun (WGS) entry which is preliminary data.</text>
</comment>
<keyword evidence="3" id="KW-1185">Reference proteome</keyword>
<proteinExistence type="predicted"/>
<organism evidence="2 3">
    <name type="scientific">Thalictrum thalictroides</name>
    <name type="common">Rue-anemone</name>
    <name type="synonym">Anemone thalictroides</name>
    <dbReference type="NCBI Taxonomy" id="46969"/>
    <lineage>
        <taxon>Eukaryota</taxon>
        <taxon>Viridiplantae</taxon>
        <taxon>Streptophyta</taxon>
        <taxon>Embryophyta</taxon>
        <taxon>Tracheophyta</taxon>
        <taxon>Spermatophyta</taxon>
        <taxon>Magnoliopsida</taxon>
        <taxon>Ranunculales</taxon>
        <taxon>Ranunculaceae</taxon>
        <taxon>Thalictroideae</taxon>
        <taxon>Thalictrum</taxon>
    </lineage>
</organism>
<evidence type="ECO:0000313" key="3">
    <source>
        <dbReference type="Proteomes" id="UP000554482"/>
    </source>
</evidence>
<name>A0A7J6XF06_THATH</name>
<evidence type="ECO:0000256" key="1">
    <source>
        <dbReference type="SAM" id="MobiDB-lite"/>
    </source>
</evidence>